<dbReference type="InterPro" id="IPR002196">
    <property type="entry name" value="Glyco_hydro_24"/>
</dbReference>
<dbReference type="Proteomes" id="UP000261875">
    <property type="component" value="Chromosome"/>
</dbReference>
<protein>
    <recommendedName>
        <fullName evidence="6">Lysozyme</fullName>
        <ecNumber evidence="6">3.2.1.17</ecNumber>
    </recommendedName>
</protein>
<keyword evidence="2 6" id="KW-0929">Antimicrobial</keyword>
<evidence type="ECO:0000256" key="1">
    <source>
        <dbReference type="ARBA" id="ARBA00000632"/>
    </source>
</evidence>
<evidence type="ECO:0000313" key="7">
    <source>
        <dbReference type="EMBL" id="AWK13876.1"/>
    </source>
</evidence>
<evidence type="ECO:0000256" key="5">
    <source>
        <dbReference type="ARBA" id="ARBA00023295"/>
    </source>
</evidence>
<keyword evidence="8" id="KW-1185">Reference proteome</keyword>
<dbReference type="GO" id="GO:0042742">
    <property type="term" value="P:defense response to bacterium"/>
    <property type="evidence" value="ECO:0007669"/>
    <property type="project" value="UniProtKB-KW"/>
</dbReference>
<comment type="similarity">
    <text evidence="6">Belongs to the glycosyl hydrolase 24 family.</text>
</comment>
<dbReference type="HAMAP" id="MF_04110">
    <property type="entry name" value="ENDOLYSIN_T4"/>
    <property type="match status" value="1"/>
</dbReference>
<dbReference type="AlphaFoldDB" id="A0A2U8I408"/>
<keyword evidence="4 6" id="KW-0378">Hydrolase</keyword>
<name>A0A2U8I408_9GAMM</name>
<sequence>MSILSKKIKEMIVTGASASILLTAFLNECEGDKLHAYQDSSGIWTICQGVTTGVYEGMTLTKAQCAIRNKVEAEKALALVEHYTEVPLTEPQKAGVASFCAYNIGIGRCRQSAFFRKLNSGDRQGACAEMKRWIFDGGRDCRIRSNNCYGQIIRRQQEKELCMVD</sequence>
<evidence type="ECO:0000256" key="3">
    <source>
        <dbReference type="ARBA" id="ARBA00022638"/>
    </source>
</evidence>
<reference evidence="7 8" key="1">
    <citation type="submission" date="2017-05" db="EMBL/GenBank/DDBJ databases">
        <title>Genome sequence of Candidatus Fukatsuia symbiotica and Candidatus Hamiltonella defensa from Acyrthosiphon pisum strain 5D.</title>
        <authorList>
            <person name="Patel V.A."/>
            <person name="Chevignon G."/>
            <person name="Russell J.A."/>
            <person name="Oliver K.M."/>
        </authorList>
    </citation>
    <scope>NUCLEOTIDE SEQUENCE [LARGE SCALE GENOMIC DNA]</scope>
    <source>
        <strain evidence="7 8">5D</strain>
    </source>
</reference>
<dbReference type="SUPFAM" id="SSF53955">
    <property type="entry name" value="Lysozyme-like"/>
    <property type="match status" value="1"/>
</dbReference>
<keyword evidence="5 6" id="KW-0326">Glycosidase</keyword>
<dbReference type="InterPro" id="IPR023346">
    <property type="entry name" value="Lysozyme-like_dom_sf"/>
</dbReference>
<comment type="catalytic activity">
    <reaction evidence="1 6">
        <text>Hydrolysis of (1-&gt;4)-beta-linkages between N-acetylmuramic acid and N-acetyl-D-glucosamine residues in a peptidoglycan and between N-acetyl-D-glucosamine residues in chitodextrins.</text>
        <dbReference type="EC" id="3.2.1.17"/>
    </reaction>
</comment>
<dbReference type="OrthoDB" id="8141296at2"/>
<dbReference type="InterPro" id="IPR051018">
    <property type="entry name" value="Bacteriophage_GH24"/>
</dbReference>
<proteinExistence type="inferred from homology"/>
<dbReference type="CDD" id="cd16900">
    <property type="entry name" value="endolysin_R21-like"/>
    <property type="match status" value="1"/>
</dbReference>
<dbReference type="GO" id="GO:0031640">
    <property type="term" value="P:killing of cells of another organism"/>
    <property type="evidence" value="ECO:0007669"/>
    <property type="project" value="UniProtKB-KW"/>
</dbReference>
<dbReference type="InterPro" id="IPR034690">
    <property type="entry name" value="Endolysin_T4_type"/>
</dbReference>
<dbReference type="KEGG" id="fsm:CCS41_04345"/>
<dbReference type="EMBL" id="CP021659">
    <property type="protein sequence ID" value="AWK13876.1"/>
    <property type="molecule type" value="Genomic_DNA"/>
</dbReference>
<organism evidence="7 8">
    <name type="scientific">Candidatus Fukatsuia symbiotica</name>
    <dbReference type="NCBI Taxonomy" id="1878942"/>
    <lineage>
        <taxon>Bacteria</taxon>
        <taxon>Pseudomonadati</taxon>
        <taxon>Pseudomonadota</taxon>
        <taxon>Gammaproteobacteria</taxon>
        <taxon>Enterobacterales</taxon>
        <taxon>Yersiniaceae</taxon>
        <taxon>Candidatus Fukatsuia</taxon>
    </lineage>
</organism>
<dbReference type="InterPro" id="IPR023347">
    <property type="entry name" value="Lysozyme_dom_sf"/>
</dbReference>
<evidence type="ECO:0000256" key="4">
    <source>
        <dbReference type="ARBA" id="ARBA00022801"/>
    </source>
</evidence>
<evidence type="ECO:0000256" key="2">
    <source>
        <dbReference type="ARBA" id="ARBA00022529"/>
    </source>
</evidence>
<dbReference type="Gene3D" id="1.10.530.40">
    <property type="match status" value="1"/>
</dbReference>
<dbReference type="Pfam" id="PF00959">
    <property type="entry name" value="Phage_lysozyme"/>
    <property type="match status" value="1"/>
</dbReference>
<dbReference type="PANTHER" id="PTHR38107">
    <property type="match status" value="1"/>
</dbReference>
<evidence type="ECO:0000256" key="6">
    <source>
        <dbReference type="RuleBase" id="RU003788"/>
    </source>
</evidence>
<evidence type="ECO:0000313" key="8">
    <source>
        <dbReference type="Proteomes" id="UP000261875"/>
    </source>
</evidence>
<keyword evidence="3 6" id="KW-0081">Bacteriolytic enzyme</keyword>
<dbReference type="PANTHER" id="PTHR38107:SF3">
    <property type="entry name" value="LYSOZYME RRRD-RELATED"/>
    <property type="match status" value="1"/>
</dbReference>
<accession>A0A2U8I408</accession>
<dbReference type="RefSeq" id="WP_119797270.1">
    <property type="nucleotide sequence ID" value="NZ_CP021659.1"/>
</dbReference>
<gene>
    <name evidence="7" type="ORF">CCS41_04345</name>
</gene>
<dbReference type="GO" id="GO:0009253">
    <property type="term" value="P:peptidoglycan catabolic process"/>
    <property type="evidence" value="ECO:0007669"/>
    <property type="project" value="InterPro"/>
</dbReference>
<dbReference type="EC" id="3.2.1.17" evidence="6"/>
<dbReference type="GO" id="GO:0003796">
    <property type="term" value="F:lysozyme activity"/>
    <property type="evidence" value="ECO:0007669"/>
    <property type="project" value="UniProtKB-EC"/>
</dbReference>
<dbReference type="GO" id="GO:0016998">
    <property type="term" value="P:cell wall macromolecule catabolic process"/>
    <property type="evidence" value="ECO:0007669"/>
    <property type="project" value="InterPro"/>
</dbReference>